<dbReference type="EC" id="2.7.13.3" evidence="3"/>
<evidence type="ECO:0000256" key="11">
    <source>
        <dbReference type="SAM" id="Phobius"/>
    </source>
</evidence>
<keyword evidence="5" id="KW-0808">Transferase</keyword>
<keyword evidence="7 14" id="KW-0418">Kinase</keyword>
<dbReference type="Proteomes" id="UP000034543">
    <property type="component" value="Unassembled WGS sequence"/>
</dbReference>
<dbReference type="Pfam" id="PF02518">
    <property type="entry name" value="HATPase_c"/>
    <property type="match status" value="1"/>
</dbReference>
<evidence type="ECO:0000256" key="7">
    <source>
        <dbReference type="ARBA" id="ARBA00022777"/>
    </source>
</evidence>
<dbReference type="CDD" id="cd00082">
    <property type="entry name" value="HisKA"/>
    <property type="match status" value="1"/>
</dbReference>
<evidence type="ECO:0000259" key="12">
    <source>
        <dbReference type="PROSITE" id="PS50109"/>
    </source>
</evidence>
<organism evidence="14 15">
    <name type="scientific">Candidatus Gottesmanbacteria bacterium GW2011_GWA1_43_11</name>
    <dbReference type="NCBI Taxonomy" id="1618436"/>
    <lineage>
        <taxon>Bacteria</taxon>
        <taxon>Candidatus Gottesmaniibacteriota</taxon>
    </lineage>
</organism>
<feature type="transmembrane region" description="Helical" evidence="11">
    <location>
        <begin position="12"/>
        <end position="32"/>
    </location>
</feature>
<keyword evidence="10 11" id="KW-0472">Membrane</keyword>
<accession>A0A0G1FFY0</accession>
<reference evidence="14 15" key="1">
    <citation type="journal article" date="2015" name="Nature">
        <title>rRNA introns, odd ribosomes, and small enigmatic genomes across a large radiation of phyla.</title>
        <authorList>
            <person name="Brown C.T."/>
            <person name="Hug L.A."/>
            <person name="Thomas B.C."/>
            <person name="Sharon I."/>
            <person name="Castelle C.J."/>
            <person name="Singh A."/>
            <person name="Wilkins M.J."/>
            <person name="Williams K.H."/>
            <person name="Banfield J.F."/>
        </authorList>
    </citation>
    <scope>NUCLEOTIDE SEQUENCE [LARGE SCALE GENOMIC DNA]</scope>
</reference>
<evidence type="ECO:0000256" key="8">
    <source>
        <dbReference type="ARBA" id="ARBA00022989"/>
    </source>
</evidence>
<dbReference type="InterPro" id="IPR050428">
    <property type="entry name" value="TCS_sensor_his_kinase"/>
</dbReference>
<dbReference type="InterPro" id="IPR036097">
    <property type="entry name" value="HisK_dim/P_sf"/>
</dbReference>
<dbReference type="PROSITE" id="PS50109">
    <property type="entry name" value="HIS_KIN"/>
    <property type="match status" value="1"/>
</dbReference>
<dbReference type="GO" id="GO:0005886">
    <property type="term" value="C:plasma membrane"/>
    <property type="evidence" value="ECO:0007669"/>
    <property type="project" value="TreeGrafter"/>
</dbReference>
<dbReference type="InterPro" id="IPR005467">
    <property type="entry name" value="His_kinase_dom"/>
</dbReference>
<evidence type="ECO:0000256" key="1">
    <source>
        <dbReference type="ARBA" id="ARBA00000085"/>
    </source>
</evidence>
<dbReference type="FunFam" id="3.30.565.10:FF:000006">
    <property type="entry name" value="Sensor histidine kinase WalK"/>
    <property type="match status" value="1"/>
</dbReference>
<evidence type="ECO:0000256" key="2">
    <source>
        <dbReference type="ARBA" id="ARBA00004370"/>
    </source>
</evidence>
<dbReference type="InterPro" id="IPR003661">
    <property type="entry name" value="HisK_dim/P_dom"/>
</dbReference>
<dbReference type="Pfam" id="PF00672">
    <property type="entry name" value="HAMP"/>
    <property type="match status" value="1"/>
</dbReference>
<keyword evidence="6 11" id="KW-0812">Transmembrane</keyword>
<evidence type="ECO:0000256" key="10">
    <source>
        <dbReference type="ARBA" id="ARBA00023136"/>
    </source>
</evidence>
<dbReference type="PROSITE" id="PS50885">
    <property type="entry name" value="HAMP"/>
    <property type="match status" value="1"/>
</dbReference>
<evidence type="ECO:0000259" key="13">
    <source>
        <dbReference type="PROSITE" id="PS50885"/>
    </source>
</evidence>
<gene>
    <name evidence="14" type="ORF">UV59_C0005G0014</name>
</gene>
<dbReference type="SMART" id="SM00387">
    <property type="entry name" value="HATPase_c"/>
    <property type="match status" value="1"/>
</dbReference>
<dbReference type="STRING" id="1618436.UV59_C0005G0014"/>
<comment type="catalytic activity">
    <reaction evidence="1">
        <text>ATP + protein L-histidine = ADP + protein N-phospho-L-histidine.</text>
        <dbReference type="EC" id="2.7.13.3"/>
    </reaction>
</comment>
<feature type="domain" description="Histidine kinase" evidence="12">
    <location>
        <begin position="250"/>
        <end position="465"/>
    </location>
</feature>
<dbReference type="Gene3D" id="6.10.340.10">
    <property type="match status" value="1"/>
</dbReference>
<dbReference type="Pfam" id="PF00512">
    <property type="entry name" value="HisKA"/>
    <property type="match status" value="1"/>
</dbReference>
<dbReference type="AlphaFoldDB" id="A0A0G1FFY0"/>
<dbReference type="InterPro" id="IPR004358">
    <property type="entry name" value="Sig_transdc_His_kin-like_C"/>
</dbReference>
<dbReference type="InterPro" id="IPR036890">
    <property type="entry name" value="HATPase_C_sf"/>
</dbReference>
<sequence length="465" mass="52178">MNTKSIRFRLTLWYSTALIISIAVIFASFYYITQQELYRHTDIILISHAKQVAQEIKQQFEDGYISSRDSLLYNEFGVIPGMMLVITDKEGKILNSTYPNTTVEHEINGLFQQIKTETQEKVLNQSFPGSTQRTILIPLRKENELIGVVMMGHPIDVIQKSLNSLLTNLISLFALLVVPTIFGGLILAKRAMQPVNTISEQMQRITSENLKERVSSPQTHDEIETLVLTFNNLLTRLEAAFTRERQFIGDVAHELKTPLATQQSTIEVLLSKKRTNEDYQKAIADLLIDNKRLTDTVKDVLDLAWAETDKTQISTESTNLTELMEELYEITAQLAKSKGLEVVKRFEKNVNVYIPGKRDKIFRALLNIVDNAIKYTRLGTISLSLTSGNGTATIRVKDTGEGVSADDAPHLFDRFYRGKNSHRVGGTGLGLAIAYSIVTSCKGSITVKNNEGKGSTFIAIFPKTH</sequence>
<dbReference type="EMBL" id="LCFB01000005">
    <property type="protein sequence ID" value="KKS85763.1"/>
    <property type="molecule type" value="Genomic_DNA"/>
</dbReference>
<dbReference type="GO" id="GO:0000155">
    <property type="term" value="F:phosphorelay sensor kinase activity"/>
    <property type="evidence" value="ECO:0007669"/>
    <property type="project" value="InterPro"/>
</dbReference>
<evidence type="ECO:0000313" key="14">
    <source>
        <dbReference type="EMBL" id="KKS85763.1"/>
    </source>
</evidence>
<dbReference type="PATRIC" id="fig|1618436.3.peg.269"/>
<dbReference type="SUPFAM" id="SSF55874">
    <property type="entry name" value="ATPase domain of HSP90 chaperone/DNA topoisomerase II/histidine kinase"/>
    <property type="match status" value="1"/>
</dbReference>
<keyword evidence="4" id="KW-0597">Phosphoprotein</keyword>
<dbReference type="SMART" id="SM00388">
    <property type="entry name" value="HisKA"/>
    <property type="match status" value="1"/>
</dbReference>
<dbReference type="InterPro" id="IPR003660">
    <property type="entry name" value="HAMP_dom"/>
</dbReference>
<dbReference type="PRINTS" id="PR00344">
    <property type="entry name" value="BCTRLSENSOR"/>
</dbReference>
<dbReference type="SUPFAM" id="SSF158472">
    <property type="entry name" value="HAMP domain-like"/>
    <property type="match status" value="1"/>
</dbReference>
<dbReference type="CDD" id="cd00075">
    <property type="entry name" value="HATPase"/>
    <property type="match status" value="1"/>
</dbReference>
<feature type="transmembrane region" description="Helical" evidence="11">
    <location>
        <begin position="169"/>
        <end position="188"/>
    </location>
</feature>
<dbReference type="SMART" id="SM00304">
    <property type="entry name" value="HAMP"/>
    <property type="match status" value="1"/>
</dbReference>
<keyword evidence="8 11" id="KW-1133">Transmembrane helix</keyword>
<comment type="caution">
    <text evidence="14">The sequence shown here is derived from an EMBL/GenBank/DDBJ whole genome shotgun (WGS) entry which is preliminary data.</text>
</comment>
<feature type="domain" description="HAMP" evidence="13">
    <location>
        <begin position="189"/>
        <end position="242"/>
    </location>
</feature>
<comment type="subcellular location">
    <subcellularLocation>
        <location evidence="2">Membrane</location>
    </subcellularLocation>
</comment>
<proteinExistence type="predicted"/>
<dbReference type="PANTHER" id="PTHR45436">
    <property type="entry name" value="SENSOR HISTIDINE KINASE YKOH"/>
    <property type="match status" value="1"/>
</dbReference>
<evidence type="ECO:0000313" key="15">
    <source>
        <dbReference type="Proteomes" id="UP000034543"/>
    </source>
</evidence>
<name>A0A0G1FFY0_9BACT</name>
<dbReference type="CDD" id="cd06225">
    <property type="entry name" value="HAMP"/>
    <property type="match status" value="1"/>
</dbReference>
<keyword evidence="9" id="KW-0902">Two-component regulatory system</keyword>
<evidence type="ECO:0000256" key="3">
    <source>
        <dbReference type="ARBA" id="ARBA00012438"/>
    </source>
</evidence>
<dbReference type="Gene3D" id="3.30.565.10">
    <property type="entry name" value="Histidine kinase-like ATPase, C-terminal domain"/>
    <property type="match status" value="1"/>
</dbReference>
<protein>
    <recommendedName>
        <fullName evidence="3">histidine kinase</fullName>
        <ecNumber evidence="3">2.7.13.3</ecNumber>
    </recommendedName>
</protein>
<dbReference type="InterPro" id="IPR003594">
    <property type="entry name" value="HATPase_dom"/>
</dbReference>
<evidence type="ECO:0000256" key="9">
    <source>
        <dbReference type="ARBA" id="ARBA00023012"/>
    </source>
</evidence>
<evidence type="ECO:0000256" key="5">
    <source>
        <dbReference type="ARBA" id="ARBA00022679"/>
    </source>
</evidence>
<dbReference type="Gene3D" id="1.10.287.130">
    <property type="match status" value="1"/>
</dbReference>
<evidence type="ECO:0000256" key="6">
    <source>
        <dbReference type="ARBA" id="ARBA00022692"/>
    </source>
</evidence>
<dbReference type="PANTHER" id="PTHR45436:SF5">
    <property type="entry name" value="SENSOR HISTIDINE KINASE TRCS"/>
    <property type="match status" value="1"/>
</dbReference>
<dbReference type="SUPFAM" id="SSF47384">
    <property type="entry name" value="Homodimeric domain of signal transducing histidine kinase"/>
    <property type="match status" value="1"/>
</dbReference>
<evidence type="ECO:0000256" key="4">
    <source>
        <dbReference type="ARBA" id="ARBA00022553"/>
    </source>
</evidence>